<dbReference type="EMBL" id="DF238840">
    <property type="protein sequence ID" value="GAF25767.1"/>
    <property type="molecule type" value="Genomic_DNA"/>
</dbReference>
<dbReference type="NCBIfam" id="NF046065">
    <property type="entry name" value="MtxRegRemB"/>
    <property type="match status" value="1"/>
</dbReference>
<reference evidence="1" key="1">
    <citation type="journal article" date="2014" name="Gene">
        <title>Genome-guided analysis of transformation efficiency and carbon dioxide assimilation by Moorella thermoacetica Y72.</title>
        <authorList>
            <person name="Tsukahara K."/>
            <person name="Kita A."/>
            <person name="Nakashimada Y."/>
            <person name="Hoshino T."/>
            <person name="Murakami K."/>
        </authorList>
    </citation>
    <scope>NUCLEOTIDE SEQUENCE [LARGE SCALE GENOMIC DNA]</scope>
    <source>
        <strain evidence="1">Y72</strain>
    </source>
</reference>
<proteinExistence type="predicted"/>
<gene>
    <name evidence="1" type="ORF">MTY_1104</name>
</gene>
<dbReference type="InterPro" id="IPR007169">
    <property type="entry name" value="RemA-like"/>
</dbReference>
<name>A0A0S6U9H2_NEOTH</name>
<organism evidence="1">
    <name type="scientific">Moorella thermoacetica Y72</name>
    <dbReference type="NCBI Taxonomy" id="1325331"/>
    <lineage>
        <taxon>Bacteria</taxon>
        <taxon>Bacillati</taxon>
        <taxon>Bacillota</taxon>
        <taxon>Clostridia</taxon>
        <taxon>Neomoorellales</taxon>
        <taxon>Neomoorellaceae</taxon>
        <taxon>Neomoorella</taxon>
    </lineage>
</organism>
<accession>A0A0S6U9H2</accession>
<dbReference type="Pfam" id="PF04025">
    <property type="entry name" value="RemA-like"/>
    <property type="match status" value="1"/>
</dbReference>
<sequence length="83" mass="9168">MYLHIGNDMVVPYREIIAILDLETAGRSAATREFLELLNSKARKDPGAGEIKSCIVTEKEIYYSTISSGTLMKRASMALAMPD</sequence>
<dbReference type="RefSeq" id="WP_025773605.1">
    <property type="nucleotide sequence ID" value="NZ_DF238840.1"/>
</dbReference>
<dbReference type="AlphaFoldDB" id="A0A0S6U9H2"/>
<evidence type="ECO:0000313" key="1">
    <source>
        <dbReference type="EMBL" id="GAF25767.1"/>
    </source>
</evidence>
<dbReference type="Proteomes" id="UP000063718">
    <property type="component" value="Unassembled WGS sequence"/>
</dbReference>
<protein>
    <submittedName>
        <fullName evidence="1">ABC-type phosphate transport system, ATPase component</fullName>
    </submittedName>
</protein>